<keyword evidence="2" id="KW-0812">Transmembrane</keyword>
<feature type="region of interest" description="Disordered" evidence="1">
    <location>
        <begin position="1"/>
        <end position="24"/>
    </location>
</feature>
<dbReference type="Proteomes" id="UP001259340">
    <property type="component" value="Unassembled WGS sequence"/>
</dbReference>
<gene>
    <name evidence="3" type="ORF">OS133_09180</name>
    <name evidence="4" type="ORF">OS134_06530</name>
</gene>
<protein>
    <submittedName>
        <fullName evidence="3">Uncharacterized protein</fullName>
    </submittedName>
</protein>
<reference evidence="4 6" key="1">
    <citation type="journal article" date="2022" name="bioRxiv">
        <title>Prophages regulate Shewanella fidelis 3313 motility and biofilm formation: implications for gut colonization dynamics in Ciona robusta.</title>
        <authorList>
            <person name="Natarajan O."/>
            <person name="Gibboney S.L."/>
            <person name="Young M.N."/>
            <person name="Lim S.J."/>
            <person name="Pluta N."/>
            <person name="Atkinson C.G."/>
            <person name="Leigh B.A."/>
            <person name="Liberti A."/>
            <person name="Kees E.D."/>
            <person name="Breitbart M."/>
            <person name="Gralnick J.A."/>
            <person name="Dishaw L.J."/>
        </authorList>
    </citation>
    <scope>NUCLEOTIDE SEQUENCE [LARGE SCALE GENOMIC DNA]</scope>
    <source>
        <strain evidence="4 6">JG4066</strain>
    </source>
</reference>
<evidence type="ECO:0000256" key="2">
    <source>
        <dbReference type="SAM" id="Phobius"/>
    </source>
</evidence>
<dbReference type="EMBL" id="JAPMLD010000002">
    <property type="protein sequence ID" value="MDW4823722.1"/>
    <property type="molecule type" value="Genomic_DNA"/>
</dbReference>
<feature type="transmembrane region" description="Helical" evidence="2">
    <location>
        <begin position="334"/>
        <end position="352"/>
    </location>
</feature>
<keyword evidence="2" id="KW-0472">Membrane</keyword>
<reference evidence="3" key="2">
    <citation type="submission" date="2022-11" db="EMBL/GenBank/DDBJ databases">
        <title>Prophages regulate Shewanella fidelis motility and biofilm formation: implications for gut colonization dynamics in Ciona robusta.</title>
        <authorList>
            <person name="Natarajan O."/>
            <person name="Gibboney S.L."/>
            <person name="Young M.N."/>
            <person name="Lim S.J."/>
            <person name="Pluta N."/>
            <person name="Atkinson C.G.F."/>
            <person name="Leigh B.A."/>
            <person name="Liberti A."/>
            <person name="Kees E."/>
            <person name="Breitbart M."/>
            <person name="Gralnick J."/>
            <person name="Dishaw L.J."/>
        </authorList>
    </citation>
    <scope>NUCLEOTIDE SEQUENCE</scope>
    <source>
        <strain evidence="3">3313</strain>
    </source>
</reference>
<dbReference type="AlphaFoldDB" id="A0AAW8NMB9"/>
<feature type="compositionally biased region" description="Polar residues" evidence="1">
    <location>
        <begin position="1"/>
        <end position="23"/>
    </location>
</feature>
<accession>A0AAW8NMB9</accession>
<name>A0AAW8NMB9_9GAMM</name>
<proteinExistence type="predicted"/>
<sequence>MGSKSSSRSSQATENNSISQGVQGDNFGNVINGSGNTITDGGAFDIVGSIVDLFPDLFSKGAGMVQDGLMTVSDGFDTVNDLALSTERQNQAFLDTGLDLFGDAMAGNAAVYQGAADIVSDNSSLLYDGFNDLVKANQNTTDNALNFGLDSLDVVSKSQDSAFDFAENSLSDSFSFVDGSINSVLDANKAAQDGAFSFAENSLSDSFDFGRDSMAVADNTFNSALEFSENIAMQNGDLVGSVIDSVSGTSAAIAEMAADSMTENSVLAGMTIDAVENANANNVALAEKAIDNSQIVNDDAQKNLVSGFEMMMNFAEDFSRSDGADLAKDNSKNMMVIGGVALAAVVSVAVVARR</sequence>
<keyword evidence="2" id="KW-1133">Transmembrane helix</keyword>
<organism evidence="3 5">
    <name type="scientific">Shewanella fidelis</name>
    <dbReference type="NCBI Taxonomy" id="173509"/>
    <lineage>
        <taxon>Bacteria</taxon>
        <taxon>Pseudomonadati</taxon>
        <taxon>Pseudomonadota</taxon>
        <taxon>Gammaproteobacteria</taxon>
        <taxon>Alteromonadales</taxon>
        <taxon>Shewanellaceae</taxon>
        <taxon>Shewanella</taxon>
    </lineage>
</organism>
<evidence type="ECO:0000313" key="5">
    <source>
        <dbReference type="Proteomes" id="UP001259340"/>
    </source>
</evidence>
<evidence type="ECO:0000256" key="1">
    <source>
        <dbReference type="SAM" id="MobiDB-lite"/>
    </source>
</evidence>
<dbReference type="RefSeq" id="WP_310654684.1">
    <property type="nucleotide sequence ID" value="NZ_JAPMLC010000001.1"/>
</dbReference>
<dbReference type="EMBL" id="JAPMLE010000001">
    <property type="protein sequence ID" value="MDR8523842.1"/>
    <property type="molecule type" value="Genomic_DNA"/>
</dbReference>
<evidence type="ECO:0000313" key="4">
    <source>
        <dbReference type="EMBL" id="MDW4823722.1"/>
    </source>
</evidence>
<keyword evidence="6" id="KW-1185">Reference proteome</keyword>
<comment type="caution">
    <text evidence="3">The sequence shown here is derived from an EMBL/GenBank/DDBJ whole genome shotgun (WGS) entry which is preliminary data.</text>
</comment>
<dbReference type="Proteomes" id="UP001271263">
    <property type="component" value="Unassembled WGS sequence"/>
</dbReference>
<evidence type="ECO:0000313" key="3">
    <source>
        <dbReference type="EMBL" id="MDR8523842.1"/>
    </source>
</evidence>
<evidence type="ECO:0000313" key="6">
    <source>
        <dbReference type="Proteomes" id="UP001271263"/>
    </source>
</evidence>